<evidence type="ECO:0000256" key="1">
    <source>
        <dbReference type="ARBA" id="ARBA00009922"/>
    </source>
</evidence>
<dbReference type="Gene3D" id="1.10.486.10">
    <property type="entry name" value="PCRA, domain 4"/>
    <property type="match status" value="1"/>
</dbReference>
<evidence type="ECO:0000256" key="10">
    <source>
        <dbReference type="PROSITE-ProRule" id="PRU00560"/>
    </source>
</evidence>
<keyword evidence="2 10" id="KW-0547">Nucleotide-binding</keyword>
<dbReference type="InterPro" id="IPR013986">
    <property type="entry name" value="DExx_box_DNA_helicase_dom_sf"/>
</dbReference>
<dbReference type="InterPro" id="IPR014017">
    <property type="entry name" value="DNA_helicase_UvrD-like_C"/>
</dbReference>
<evidence type="ECO:0000256" key="7">
    <source>
        <dbReference type="ARBA" id="ARBA00034617"/>
    </source>
</evidence>
<name>A0A0G3EGS2_9BACT</name>
<evidence type="ECO:0000259" key="11">
    <source>
        <dbReference type="PROSITE" id="PS51198"/>
    </source>
</evidence>
<keyword evidence="3 10" id="KW-0378">Hydrolase</keyword>
<dbReference type="SUPFAM" id="SSF52540">
    <property type="entry name" value="P-loop containing nucleoside triphosphate hydrolases"/>
    <property type="match status" value="1"/>
</dbReference>
<dbReference type="InterPro" id="IPR027417">
    <property type="entry name" value="P-loop_NTPase"/>
</dbReference>
<dbReference type="EC" id="5.6.2.4" evidence="8"/>
<feature type="domain" description="UvrD-like helicase ATP-binding" evidence="11">
    <location>
        <begin position="5"/>
        <end position="288"/>
    </location>
</feature>
<dbReference type="AlphaFoldDB" id="A0A0G3EGS2"/>
<dbReference type="Pfam" id="PF00580">
    <property type="entry name" value="UvrD-helicase"/>
    <property type="match status" value="1"/>
</dbReference>
<evidence type="ECO:0000313" key="13">
    <source>
        <dbReference type="EMBL" id="AKJ65553.1"/>
    </source>
</evidence>
<keyword evidence="14" id="KW-1185">Reference proteome</keyword>
<dbReference type="InterPro" id="IPR000212">
    <property type="entry name" value="DNA_helicase_UvrD/REP"/>
</dbReference>
<dbReference type="EMBL" id="CP010904">
    <property type="protein sequence ID" value="AKJ65553.1"/>
    <property type="molecule type" value="Genomic_DNA"/>
</dbReference>
<dbReference type="Pfam" id="PF13361">
    <property type="entry name" value="UvrD_C"/>
    <property type="match status" value="2"/>
</dbReference>
<dbReference type="GO" id="GO:0005829">
    <property type="term" value="C:cytosol"/>
    <property type="evidence" value="ECO:0007669"/>
    <property type="project" value="TreeGrafter"/>
</dbReference>
<proteinExistence type="inferred from homology"/>
<evidence type="ECO:0000256" key="4">
    <source>
        <dbReference type="ARBA" id="ARBA00022806"/>
    </source>
</evidence>
<dbReference type="RefSeq" id="WP_052882766.1">
    <property type="nucleotide sequence ID" value="NZ_CP010904.1"/>
</dbReference>
<dbReference type="CDD" id="cd17932">
    <property type="entry name" value="DEXQc_UvrD"/>
    <property type="match status" value="1"/>
</dbReference>
<dbReference type="GO" id="GO:0000725">
    <property type="term" value="P:recombinational repair"/>
    <property type="evidence" value="ECO:0007669"/>
    <property type="project" value="TreeGrafter"/>
</dbReference>
<dbReference type="OrthoDB" id="9810135at2"/>
<comment type="catalytic activity">
    <reaction evidence="9">
        <text>ATP + H2O = ADP + phosphate + H(+)</text>
        <dbReference type="Rhea" id="RHEA:13065"/>
        <dbReference type="ChEBI" id="CHEBI:15377"/>
        <dbReference type="ChEBI" id="CHEBI:15378"/>
        <dbReference type="ChEBI" id="CHEBI:30616"/>
        <dbReference type="ChEBI" id="CHEBI:43474"/>
        <dbReference type="ChEBI" id="CHEBI:456216"/>
        <dbReference type="EC" id="5.6.2.4"/>
    </reaction>
</comment>
<feature type="binding site" evidence="10">
    <location>
        <begin position="26"/>
        <end position="33"/>
    </location>
    <ligand>
        <name>ATP</name>
        <dbReference type="ChEBI" id="CHEBI:30616"/>
    </ligand>
</feature>
<evidence type="ECO:0000256" key="8">
    <source>
        <dbReference type="ARBA" id="ARBA00034808"/>
    </source>
</evidence>
<keyword evidence="5 10" id="KW-0067">ATP-binding</keyword>
<protein>
    <recommendedName>
        <fullName evidence="8">DNA 3'-5' helicase</fullName>
        <ecNumber evidence="8">5.6.2.4</ecNumber>
    </recommendedName>
</protein>
<evidence type="ECO:0000256" key="3">
    <source>
        <dbReference type="ARBA" id="ARBA00022801"/>
    </source>
</evidence>
<evidence type="ECO:0000256" key="5">
    <source>
        <dbReference type="ARBA" id="ARBA00022840"/>
    </source>
</evidence>
<reference evidence="14" key="1">
    <citation type="submission" date="2015-02" db="EMBL/GenBank/DDBJ databases">
        <title>Description and complete genome sequence of the first cultured representative of the subdivision 5 of the Verrucomicrobia phylum.</title>
        <authorList>
            <person name="Spring S."/>
            <person name="Bunk B."/>
            <person name="Sproer C."/>
            <person name="Klenk H.-P."/>
        </authorList>
    </citation>
    <scope>NUCLEOTIDE SEQUENCE [LARGE SCALE GENOMIC DNA]</scope>
    <source>
        <strain evidence="14">L21-Fru-AB</strain>
    </source>
</reference>
<comment type="catalytic activity">
    <reaction evidence="7">
        <text>Couples ATP hydrolysis with the unwinding of duplex DNA by translocating in the 3'-5' direction.</text>
        <dbReference type="EC" id="5.6.2.4"/>
    </reaction>
</comment>
<dbReference type="GO" id="GO:0043138">
    <property type="term" value="F:3'-5' DNA helicase activity"/>
    <property type="evidence" value="ECO:0007669"/>
    <property type="project" value="UniProtKB-EC"/>
</dbReference>
<organism evidence="13 14">
    <name type="scientific">Kiritimatiella glycovorans</name>
    <dbReference type="NCBI Taxonomy" id="1307763"/>
    <lineage>
        <taxon>Bacteria</taxon>
        <taxon>Pseudomonadati</taxon>
        <taxon>Kiritimatiellota</taxon>
        <taxon>Kiritimatiellia</taxon>
        <taxon>Kiritimatiellales</taxon>
        <taxon>Kiritimatiellaceae</taxon>
        <taxon>Kiritimatiella</taxon>
    </lineage>
</organism>
<dbReference type="GO" id="GO:0016887">
    <property type="term" value="F:ATP hydrolysis activity"/>
    <property type="evidence" value="ECO:0007669"/>
    <property type="project" value="RHEA"/>
</dbReference>
<evidence type="ECO:0000259" key="12">
    <source>
        <dbReference type="PROSITE" id="PS51217"/>
    </source>
</evidence>
<reference evidence="13 14" key="2">
    <citation type="journal article" date="2016" name="ISME J.">
        <title>Characterization of the first cultured representative of Verrucomicrobia subdivision 5 indicates the proposal of a novel phylum.</title>
        <authorList>
            <person name="Spring S."/>
            <person name="Bunk B."/>
            <person name="Sproer C."/>
            <person name="Schumann P."/>
            <person name="Rohde M."/>
            <person name="Tindall B.J."/>
            <person name="Klenk H.P."/>
        </authorList>
    </citation>
    <scope>NUCLEOTIDE SEQUENCE [LARGE SCALE GENOMIC DNA]</scope>
    <source>
        <strain evidence="13 14">L21-Fru-AB</strain>
    </source>
</reference>
<dbReference type="Proteomes" id="UP000035268">
    <property type="component" value="Chromosome"/>
</dbReference>
<sequence>MNWSELLNESQAAAVTAPDGPVLAIAAAGTGKTRTLTCRVAHLVCEREIPPDRILLLTFTNKAADEMLERARSMAGDEVSGLWGGTFHHLANRLLRRHADRLGFGLDYTILDSDDTKKLLRTVTLELGLKGKHFPKPGVLSSVFGVAANTERGIEDLAREWFEDSDVQPEQVVDVYHEYEQRKRSLNSMDFDDLLIHALNLIRDQQDLREQYQERFRYILVDEYQDTSAIQAEWVDLLAGGHRNLMVVGDDFQSIYSWRGANYRNILHFQERYPDARVYKLETNYRSSPEILEVANRCIAGNPHQFQKNLRAVREHAPRPRLARMLDSRRQARYVLQRVREFERNGVSLEDMAVLYRSHFHALDLQLELTRENLPFTLTSGVRFFEQAHIKDVCTLLRLLENPGDELAFARLLEMFPKVGAKTAQKIWDKIGRRFRARSPDECVRVRDSLPSAAKASWMAAEPIFLAYREEGLDEDPGEIVFRFVREFYREYAVETFDNARNRLEDIDALIDFTSRYTSTQQFLSETALLSSLESTTSGPGADAGGLRLSTIHQAKGLEWKIVFVIWLSEEMFPSARAEADTEKLAEERRLFYVATTRAEDRLFLCTPERKQTRDGGLMPCEPSRFLRELPAECVELEL</sequence>
<evidence type="ECO:0000256" key="6">
    <source>
        <dbReference type="ARBA" id="ARBA00023235"/>
    </source>
</evidence>
<dbReference type="STRING" id="1307763.L21SP4_02327"/>
<dbReference type="KEGG" id="vbl:L21SP4_02327"/>
<dbReference type="PATRIC" id="fig|1609981.3.peg.2424"/>
<dbReference type="PROSITE" id="PS51217">
    <property type="entry name" value="UVRD_HELICASE_CTER"/>
    <property type="match status" value="1"/>
</dbReference>
<feature type="domain" description="UvrD-like helicase C-terminal" evidence="12">
    <location>
        <begin position="289"/>
        <end position="557"/>
    </location>
</feature>
<dbReference type="Gene3D" id="3.40.50.300">
    <property type="entry name" value="P-loop containing nucleotide triphosphate hydrolases"/>
    <property type="match status" value="2"/>
</dbReference>
<dbReference type="PANTHER" id="PTHR11070">
    <property type="entry name" value="UVRD / RECB / PCRA DNA HELICASE FAMILY MEMBER"/>
    <property type="match status" value="1"/>
</dbReference>
<evidence type="ECO:0000313" key="14">
    <source>
        <dbReference type="Proteomes" id="UP000035268"/>
    </source>
</evidence>
<evidence type="ECO:0000256" key="9">
    <source>
        <dbReference type="ARBA" id="ARBA00048988"/>
    </source>
</evidence>
<dbReference type="PROSITE" id="PS51198">
    <property type="entry name" value="UVRD_HELICASE_ATP_BIND"/>
    <property type="match status" value="1"/>
</dbReference>
<evidence type="ECO:0000256" key="2">
    <source>
        <dbReference type="ARBA" id="ARBA00022741"/>
    </source>
</evidence>
<dbReference type="GO" id="GO:0005524">
    <property type="term" value="F:ATP binding"/>
    <property type="evidence" value="ECO:0007669"/>
    <property type="project" value="UniProtKB-UniRule"/>
</dbReference>
<comment type="similarity">
    <text evidence="1">Belongs to the helicase family. UvrD subfamily.</text>
</comment>
<dbReference type="CDD" id="cd18807">
    <property type="entry name" value="SF1_C_UvrD"/>
    <property type="match status" value="1"/>
</dbReference>
<dbReference type="GO" id="GO:0003677">
    <property type="term" value="F:DNA binding"/>
    <property type="evidence" value="ECO:0007669"/>
    <property type="project" value="InterPro"/>
</dbReference>
<gene>
    <name evidence="13" type="primary">pcrA</name>
    <name evidence="13" type="ORF">L21SP4_02327</name>
</gene>
<keyword evidence="4 10" id="KW-0347">Helicase</keyword>
<dbReference type="InterPro" id="IPR014016">
    <property type="entry name" value="UvrD-like_ATP-bd"/>
</dbReference>
<keyword evidence="6" id="KW-0413">Isomerase</keyword>
<dbReference type="Gene3D" id="1.10.10.160">
    <property type="match status" value="1"/>
</dbReference>
<accession>A0A0G3EGS2</accession>
<dbReference type="PANTHER" id="PTHR11070:SF3">
    <property type="entry name" value="DNA 3'-5' HELICASE"/>
    <property type="match status" value="1"/>
</dbReference>